<dbReference type="Pfam" id="PF13103">
    <property type="entry name" value="TonB_2"/>
    <property type="match status" value="1"/>
</dbReference>
<dbReference type="GO" id="GO:0016020">
    <property type="term" value="C:membrane"/>
    <property type="evidence" value="ECO:0007669"/>
    <property type="project" value="UniProtKB-SubCell"/>
</dbReference>
<evidence type="ECO:0000256" key="3">
    <source>
        <dbReference type="ARBA" id="ARBA00022989"/>
    </source>
</evidence>
<feature type="transmembrane region" description="Helical" evidence="6">
    <location>
        <begin position="12"/>
        <end position="33"/>
    </location>
</feature>
<feature type="region of interest" description="Disordered" evidence="5">
    <location>
        <begin position="56"/>
        <end position="131"/>
    </location>
</feature>
<evidence type="ECO:0000313" key="8">
    <source>
        <dbReference type="Proteomes" id="UP000636888"/>
    </source>
</evidence>
<accession>A0A8J7M0K2</accession>
<dbReference type="SUPFAM" id="SSF74653">
    <property type="entry name" value="TolA/TonB C-terminal domain"/>
    <property type="match status" value="1"/>
</dbReference>
<proteinExistence type="predicted"/>
<dbReference type="Proteomes" id="UP000636888">
    <property type="component" value="Unassembled WGS sequence"/>
</dbReference>
<dbReference type="AlphaFoldDB" id="A0A8J7M0K2"/>
<gene>
    <name evidence="7" type="ORF">JFN93_12950</name>
</gene>
<feature type="compositionally biased region" description="Polar residues" evidence="5">
    <location>
        <begin position="102"/>
        <end position="123"/>
    </location>
</feature>
<evidence type="ECO:0000313" key="7">
    <source>
        <dbReference type="EMBL" id="MBJ6725622.1"/>
    </source>
</evidence>
<protein>
    <submittedName>
        <fullName evidence="7">TonB C-terminal domain-containing protein</fullName>
    </submittedName>
</protein>
<reference evidence="7" key="1">
    <citation type="submission" date="2020-12" db="EMBL/GenBank/DDBJ databases">
        <title>Geomonas sp. Red875, isolated from river sediment.</title>
        <authorList>
            <person name="Xu Z."/>
            <person name="Zhang Z."/>
            <person name="Masuda Y."/>
            <person name="Itoh H."/>
            <person name="Senoo K."/>
        </authorList>
    </citation>
    <scope>NUCLEOTIDE SEQUENCE</scope>
    <source>
        <strain evidence="7">Red875</strain>
    </source>
</reference>
<sequence length="267" mass="28450">MRKNSYPGPGGMLACSFLLHVALLAIVVTFRLYPEAHPLAEETYYVDMVSLPVASPAKGTPAPTATTQQPAAPQAAPEPPRPAPQSPAPAKAAPPASRPSMTYPTAKTKPTTSKQKQVQSDETAPTGAEAKAFQDRMAKLERQAEDRRQADVLARLRKGTGGKKGAPTGSGTQAGSDYAAYIHSRLKDAFVDTIASQTKSPQVTVRLVIGPDGRIAQYKVENSSGDKMFEDAVDRAVHVAERSFRKPPGGTPFEQGFVFRPQGVGLK</sequence>
<feature type="compositionally biased region" description="Low complexity" evidence="5">
    <location>
        <begin position="88"/>
        <end position="100"/>
    </location>
</feature>
<dbReference type="Gene3D" id="3.30.1150.10">
    <property type="match status" value="1"/>
</dbReference>
<keyword evidence="8" id="KW-1185">Reference proteome</keyword>
<comment type="subcellular location">
    <subcellularLocation>
        <location evidence="1">Membrane</location>
        <topology evidence="1">Single-pass membrane protein</topology>
    </subcellularLocation>
</comment>
<dbReference type="NCBIfam" id="TIGR01352">
    <property type="entry name" value="tonB_Cterm"/>
    <property type="match status" value="1"/>
</dbReference>
<evidence type="ECO:0000256" key="1">
    <source>
        <dbReference type="ARBA" id="ARBA00004167"/>
    </source>
</evidence>
<evidence type="ECO:0000256" key="6">
    <source>
        <dbReference type="SAM" id="Phobius"/>
    </source>
</evidence>
<keyword evidence="2 6" id="KW-0812">Transmembrane</keyword>
<feature type="compositionally biased region" description="Low complexity" evidence="5">
    <location>
        <begin position="56"/>
        <end position="75"/>
    </location>
</feature>
<name>A0A8J7M0K2_9BACT</name>
<dbReference type="EMBL" id="JAEMHM010000010">
    <property type="protein sequence ID" value="MBJ6725622.1"/>
    <property type="molecule type" value="Genomic_DNA"/>
</dbReference>
<evidence type="ECO:0000256" key="5">
    <source>
        <dbReference type="SAM" id="MobiDB-lite"/>
    </source>
</evidence>
<dbReference type="InterPro" id="IPR006260">
    <property type="entry name" value="TonB/TolA_C"/>
</dbReference>
<comment type="caution">
    <text evidence="7">The sequence shown here is derived from an EMBL/GenBank/DDBJ whole genome shotgun (WGS) entry which is preliminary data.</text>
</comment>
<feature type="compositionally biased region" description="Pro residues" evidence="5">
    <location>
        <begin position="76"/>
        <end position="87"/>
    </location>
</feature>
<evidence type="ECO:0000256" key="2">
    <source>
        <dbReference type="ARBA" id="ARBA00022692"/>
    </source>
</evidence>
<evidence type="ECO:0000256" key="4">
    <source>
        <dbReference type="ARBA" id="ARBA00023136"/>
    </source>
</evidence>
<keyword evidence="3 6" id="KW-1133">Transmembrane helix</keyword>
<dbReference type="PROSITE" id="PS51257">
    <property type="entry name" value="PROKAR_LIPOPROTEIN"/>
    <property type="match status" value="1"/>
</dbReference>
<organism evidence="7 8">
    <name type="scientific">Geomesophilobacter sediminis</name>
    <dbReference type="NCBI Taxonomy" id="2798584"/>
    <lineage>
        <taxon>Bacteria</taxon>
        <taxon>Pseudomonadati</taxon>
        <taxon>Thermodesulfobacteriota</taxon>
        <taxon>Desulfuromonadia</taxon>
        <taxon>Geobacterales</taxon>
        <taxon>Geobacteraceae</taxon>
        <taxon>Geomesophilobacter</taxon>
    </lineage>
</organism>
<keyword evidence="4 6" id="KW-0472">Membrane</keyword>